<accession>A0AAW8TRG5</accession>
<gene>
    <name evidence="1" type="ORF">P7H43_00020</name>
</gene>
<name>A0AAW8TRG5_9ENTE</name>
<evidence type="ECO:0000313" key="2">
    <source>
        <dbReference type="Proteomes" id="UP001256711"/>
    </source>
</evidence>
<comment type="caution">
    <text evidence="1">The sequence shown here is derived from an EMBL/GenBank/DDBJ whole genome shotgun (WGS) entry which is preliminary data.</text>
</comment>
<dbReference type="RefSeq" id="WP_010754416.1">
    <property type="nucleotide sequence ID" value="NZ_JAQESC010000001.1"/>
</dbReference>
<dbReference type="EMBL" id="JARQBJ010000001">
    <property type="protein sequence ID" value="MDT2808886.1"/>
    <property type="molecule type" value="Genomic_DNA"/>
</dbReference>
<dbReference type="AlphaFoldDB" id="A0AAW8TRG5"/>
<dbReference type="Proteomes" id="UP001256711">
    <property type="component" value="Unassembled WGS sequence"/>
</dbReference>
<dbReference type="GeneID" id="78364992"/>
<organism evidence="1 2">
    <name type="scientific">Enterococcus asini</name>
    <dbReference type="NCBI Taxonomy" id="57732"/>
    <lineage>
        <taxon>Bacteria</taxon>
        <taxon>Bacillati</taxon>
        <taxon>Bacillota</taxon>
        <taxon>Bacilli</taxon>
        <taxon>Lactobacillales</taxon>
        <taxon>Enterococcaceae</taxon>
        <taxon>Enterococcus</taxon>
    </lineage>
</organism>
<protein>
    <submittedName>
        <fullName evidence="1">Uncharacterized protein</fullName>
    </submittedName>
</protein>
<sequence length="273" mass="30739">MLTESQFVQCEKIAHQTMPALKAQLDRLDADYLHKGFDLPLLAQMMEPLILQHAMDFSQTILALCPLPASENQTLVVTKAGLYKLNRRPSHILNELLQEHIQLPFDRTYEGTLCQILGDKHYKLPAACPYFSLFPVGSKNDEGQTLWLNPASLYHILPADFGQTIIHTTYGLSLLVSQRPDSLTNLLRQACLCHGILKRQERRVPGPTTALQSFLGFSSTPILDRVLDKLCVQDIPGKRGSFLPTYLALHDAQHREDWELAAEATRRKCLAQG</sequence>
<reference evidence="1" key="1">
    <citation type="submission" date="2023-03" db="EMBL/GenBank/DDBJ databases">
        <authorList>
            <person name="Shen W."/>
            <person name="Cai J."/>
        </authorList>
    </citation>
    <scope>NUCLEOTIDE SEQUENCE</scope>
    <source>
        <strain evidence="1">B226-2</strain>
    </source>
</reference>
<evidence type="ECO:0000313" key="1">
    <source>
        <dbReference type="EMBL" id="MDT2808886.1"/>
    </source>
</evidence>
<proteinExistence type="predicted"/>